<dbReference type="EC" id="6.3.2.17" evidence="2"/>
<dbReference type="Proteomes" id="UP000014984">
    <property type="component" value="Chromosome"/>
</dbReference>
<protein>
    <recommendedName>
        <fullName evidence="2">tetrahydrofolate synthase</fullName>
        <ecNumber evidence="2">6.3.2.17</ecNumber>
    </recommendedName>
    <alternativeName>
        <fullName evidence="8">Tetrahydrofolylpolyglutamate synthase</fullName>
    </alternativeName>
</protein>
<dbReference type="EMBL" id="CP005074">
    <property type="protein sequence ID" value="AGR40761.1"/>
    <property type="molecule type" value="Genomic_DNA"/>
</dbReference>
<accession>S5LVZ3</accession>
<gene>
    <name evidence="12" type="primary">folC</name>
    <name evidence="12" type="ORF">STAIW_v1c00660</name>
</gene>
<dbReference type="Gene3D" id="3.40.1190.10">
    <property type="entry name" value="Mur-like, catalytic domain"/>
    <property type="match status" value="1"/>
</dbReference>
<dbReference type="HOGENOM" id="CLU_015869_1_1_14"/>
<dbReference type="STRING" id="1276220.STAIW_v1c00660"/>
<evidence type="ECO:0000256" key="1">
    <source>
        <dbReference type="ARBA" id="ARBA00008276"/>
    </source>
</evidence>
<dbReference type="InterPro" id="IPR036565">
    <property type="entry name" value="Mur-like_cat_sf"/>
</dbReference>
<evidence type="ECO:0000256" key="7">
    <source>
        <dbReference type="ARBA" id="ARBA00022842"/>
    </source>
</evidence>
<evidence type="ECO:0000313" key="13">
    <source>
        <dbReference type="Proteomes" id="UP000014984"/>
    </source>
</evidence>
<evidence type="ECO:0000259" key="11">
    <source>
        <dbReference type="Pfam" id="PF08245"/>
    </source>
</evidence>
<dbReference type="GO" id="GO:0005524">
    <property type="term" value="F:ATP binding"/>
    <property type="evidence" value="ECO:0007669"/>
    <property type="project" value="UniProtKB-KW"/>
</dbReference>
<organism evidence="12 13">
    <name type="scientific">Spiroplasma taiwanense CT-1</name>
    <dbReference type="NCBI Taxonomy" id="1276220"/>
    <lineage>
        <taxon>Bacteria</taxon>
        <taxon>Bacillati</taxon>
        <taxon>Mycoplasmatota</taxon>
        <taxon>Mollicutes</taxon>
        <taxon>Entomoplasmatales</taxon>
        <taxon>Spiroplasmataceae</taxon>
        <taxon>Spiroplasma</taxon>
    </lineage>
</organism>
<evidence type="ECO:0000313" key="12">
    <source>
        <dbReference type="EMBL" id="AGR40761.1"/>
    </source>
</evidence>
<dbReference type="PATRIC" id="fig|1276220.3.peg.66"/>
<dbReference type="InterPro" id="IPR001645">
    <property type="entry name" value="Folylpolyglutamate_synth"/>
</dbReference>
<dbReference type="AlphaFoldDB" id="S5LVZ3"/>
<keyword evidence="5" id="KW-0547">Nucleotide-binding</keyword>
<evidence type="ECO:0000256" key="2">
    <source>
        <dbReference type="ARBA" id="ARBA00013025"/>
    </source>
</evidence>
<dbReference type="Gene3D" id="3.90.190.20">
    <property type="entry name" value="Mur ligase, C-terminal domain"/>
    <property type="match status" value="1"/>
</dbReference>
<feature type="domain" description="Mur ligase C-terminal" evidence="10">
    <location>
        <begin position="246"/>
        <end position="335"/>
    </location>
</feature>
<evidence type="ECO:0000256" key="8">
    <source>
        <dbReference type="ARBA" id="ARBA00030592"/>
    </source>
</evidence>
<feature type="domain" description="Mur ligase central" evidence="11">
    <location>
        <begin position="40"/>
        <end position="202"/>
    </location>
</feature>
<dbReference type="Pfam" id="PF08245">
    <property type="entry name" value="Mur_ligase_M"/>
    <property type="match status" value="1"/>
</dbReference>
<keyword evidence="6" id="KW-0067">ATP-binding</keyword>
<evidence type="ECO:0000256" key="5">
    <source>
        <dbReference type="ARBA" id="ARBA00022741"/>
    </source>
</evidence>
<evidence type="ECO:0000256" key="4">
    <source>
        <dbReference type="ARBA" id="ARBA00022723"/>
    </source>
</evidence>
<dbReference type="eggNOG" id="COG0285">
    <property type="taxonomic scope" value="Bacteria"/>
</dbReference>
<dbReference type="GO" id="GO:0046872">
    <property type="term" value="F:metal ion binding"/>
    <property type="evidence" value="ECO:0007669"/>
    <property type="project" value="UniProtKB-KW"/>
</dbReference>
<dbReference type="InterPro" id="IPR013221">
    <property type="entry name" value="Mur_ligase_cen"/>
</dbReference>
<dbReference type="NCBIfam" id="TIGR01499">
    <property type="entry name" value="folC"/>
    <property type="match status" value="1"/>
</dbReference>
<evidence type="ECO:0000256" key="3">
    <source>
        <dbReference type="ARBA" id="ARBA00022598"/>
    </source>
</evidence>
<proteinExistence type="inferred from homology"/>
<name>S5LVZ3_9MOLU</name>
<evidence type="ECO:0000256" key="9">
    <source>
        <dbReference type="ARBA" id="ARBA00047493"/>
    </source>
</evidence>
<reference evidence="12 13" key="1">
    <citation type="journal article" date="2013" name="Genome Biol. Evol.">
        <title>Comparison of metabolic capacities and inference of gene content evolution in mosquito-associated Spiroplasma diminutum and S. taiwanense.</title>
        <authorList>
            <person name="Lo W.S."/>
            <person name="Ku C."/>
            <person name="Chen L.L."/>
            <person name="Chang T.H."/>
            <person name="Kuo C.H."/>
        </authorList>
    </citation>
    <scope>NUCLEOTIDE SEQUENCE [LARGE SCALE GENOMIC DNA]</scope>
    <source>
        <strain evidence="12">CT-1</strain>
    </source>
</reference>
<dbReference type="SUPFAM" id="SSF53244">
    <property type="entry name" value="MurD-like peptide ligases, peptide-binding domain"/>
    <property type="match status" value="1"/>
</dbReference>
<comment type="catalytic activity">
    <reaction evidence="9">
        <text>(6S)-5,6,7,8-tetrahydrofolyl-(gamma-L-Glu)(n) + L-glutamate + ATP = (6S)-5,6,7,8-tetrahydrofolyl-(gamma-L-Glu)(n+1) + ADP + phosphate + H(+)</text>
        <dbReference type="Rhea" id="RHEA:10580"/>
        <dbReference type="Rhea" id="RHEA-COMP:14738"/>
        <dbReference type="Rhea" id="RHEA-COMP:14740"/>
        <dbReference type="ChEBI" id="CHEBI:15378"/>
        <dbReference type="ChEBI" id="CHEBI:29985"/>
        <dbReference type="ChEBI" id="CHEBI:30616"/>
        <dbReference type="ChEBI" id="CHEBI:43474"/>
        <dbReference type="ChEBI" id="CHEBI:141005"/>
        <dbReference type="ChEBI" id="CHEBI:456216"/>
        <dbReference type="EC" id="6.3.2.17"/>
    </reaction>
</comment>
<dbReference type="SUPFAM" id="SSF53623">
    <property type="entry name" value="MurD-like peptide ligases, catalytic domain"/>
    <property type="match status" value="1"/>
</dbReference>
<evidence type="ECO:0000256" key="6">
    <source>
        <dbReference type="ARBA" id="ARBA00022840"/>
    </source>
</evidence>
<keyword evidence="3" id="KW-0436">Ligase</keyword>
<dbReference type="InterPro" id="IPR036615">
    <property type="entry name" value="Mur_ligase_C_dom_sf"/>
</dbReference>
<dbReference type="GO" id="GO:0005737">
    <property type="term" value="C:cytoplasm"/>
    <property type="evidence" value="ECO:0007669"/>
    <property type="project" value="TreeGrafter"/>
</dbReference>
<sequence>MISVKDEIFEQKILFKKNYNLNKLLDSLKNPQDNFKVINVVGTNGKGSTSNFIFSGLKTKYEKVGLFTSPAFLYHNERIKFNNDYISDEDLKRILNDNKEIIKKFELTFFEIWTYIAILFFNEKKIDIAVIEAGIGGLKDSTNLFNNQIAVCVTSIDFDHTEILGNKIEEILFQKISIAKKGVPIFLSRDNYKYKKIINQINLNQKIYCKKINDPVYFQKLNKGLAKEVLKYLEIDFSLKWKSSLGRFTILKEKPFLILDGCHNMDGAKKLIKNIKNIKNIKIIFGSSLNKEQLKIIKILKKASKKIYLTEFEHPKSWEIDEKLYKNENIIKDWRKFYLNNKNENIIVCGSLYFIPIFYEWFKEID</sequence>
<dbReference type="GO" id="GO:0008841">
    <property type="term" value="F:dihydrofolate synthase activity"/>
    <property type="evidence" value="ECO:0007669"/>
    <property type="project" value="TreeGrafter"/>
</dbReference>
<keyword evidence="13" id="KW-1185">Reference proteome</keyword>
<dbReference type="GO" id="GO:0004326">
    <property type="term" value="F:tetrahydrofolylpolyglutamate synthase activity"/>
    <property type="evidence" value="ECO:0007669"/>
    <property type="project" value="UniProtKB-EC"/>
</dbReference>
<dbReference type="RefSeq" id="WP_020833900.1">
    <property type="nucleotide sequence ID" value="NC_021846.1"/>
</dbReference>
<comment type="similarity">
    <text evidence="1">Belongs to the folylpolyglutamate synthase family.</text>
</comment>
<keyword evidence="7" id="KW-0460">Magnesium</keyword>
<dbReference type="PANTHER" id="PTHR11136">
    <property type="entry name" value="FOLYLPOLYGLUTAMATE SYNTHASE-RELATED"/>
    <property type="match status" value="1"/>
</dbReference>
<keyword evidence="4" id="KW-0479">Metal-binding</keyword>
<dbReference type="KEGG" id="stai:STAIW_v1c00660"/>
<dbReference type="Pfam" id="PF02875">
    <property type="entry name" value="Mur_ligase_C"/>
    <property type="match status" value="1"/>
</dbReference>
<evidence type="ECO:0000259" key="10">
    <source>
        <dbReference type="Pfam" id="PF02875"/>
    </source>
</evidence>
<dbReference type="InterPro" id="IPR004101">
    <property type="entry name" value="Mur_ligase_C"/>
</dbReference>
<dbReference type="PANTHER" id="PTHR11136:SF0">
    <property type="entry name" value="DIHYDROFOLATE SYNTHETASE-RELATED"/>
    <property type="match status" value="1"/>
</dbReference>
<dbReference type="OrthoDB" id="9809356at2"/>